<reference evidence="3 4" key="1">
    <citation type="submission" date="2020-04" db="EMBL/GenBank/DDBJ databases">
        <title>Genome sequencing of novel species.</title>
        <authorList>
            <person name="Heo J."/>
            <person name="Kim S.-J."/>
            <person name="Kim J.-S."/>
            <person name="Hong S.-B."/>
            <person name="Kwon S.-W."/>
        </authorList>
    </citation>
    <scope>NUCLEOTIDE SEQUENCE [LARGE SCALE GENOMIC DNA]</scope>
    <source>
        <strain evidence="3 4">CJU-R4</strain>
    </source>
</reference>
<dbReference type="Gene3D" id="2.30.180.10">
    <property type="entry name" value="FAS1 domain"/>
    <property type="match status" value="1"/>
</dbReference>
<accession>A0A7L5DJR1</accession>
<dbReference type="SMART" id="SM00554">
    <property type="entry name" value="FAS1"/>
    <property type="match status" value="1"/>
</dbReference>
<proteinExistence type="predicted"/>
<dbReference type="RefSeq" id="WP_169549626.1">
    <property type="nucleotide sequence ID" value="NZ_CP051677.1"/>
</dbReference>
<feature type="signal peptide" evidence="1">
    <location>
        <begin position="1"/>
        <end position="25"/>
    </location>
</feature>
<dbReference type="SUPFAM" id="SSF82153">
    <property type="entry name" value="FAS1 domain"/>
    <property type="match status" value="1"/>
</dbReference>
<dbReference type="PANTHER" id="PTHR10900:SF77">
    <property type="entry name" value="FI19380P1"/>
    <property type="match status" value="1"/>
</dbReference>
<feature type="domain" description="FAS1" evidence="2">
    <location>
        <begin position="37"/>
        <end position="174"/>
    </location>
</feature>
<organism evidence="3 4">
    <name type="scientific">Spirosoma rhododendri</name>
    <dbReference type="NCBI Taxonomy" id="2728024"/>
    <lineage>
        <taxon>Bacteria</taxon>
        <taxon>Pseudomonadati</taxon>
        <taxon>Bacteroidota</taxon>
        <taxon>Cytophagia</taxon>
        <taxon>Cytophagales</taxon>
        <taxon>Cytophagaceae</taxon>
        <taxon>Spirosoma</taxon>
    </lineage>
</organism>
<dbReference type="InterPro" id="IPR036378">
    <property type="entry name" value="FAS1_dom_sf"/>
</dbReference>
<dbReference type="FunFam" id="2.30.180.10:FF:000014">
    <property type="entry name" value="Stabilin 1"/>
    <property type="match status" value="1"/>
</dbReference>
<gene>
    <name evidence="3" type="ORF">HH216_04055</name>
</gene>
<name>A0A7L5DJR1_9BACT</name>
<dbReference type="GO" id="GO:0005615">
    <property type="term" value="C:extracellular space"/>
    <property type="evidence" value="ECO:0007669"/>
    <property type="project" value="TreeGrafter"/>
</dbReference>
<keyword evidence="4" id="KW-1185">Reference proteome</keyword>
<dbReference type="KEGG" id="srho:HH216_04055"/>
<evidence type="ECO:0000313" key="3">
    <source>
        <dbReference type="EMBL" id="QJD77682.1"/>
    </source>
</evidence>
<dbReference type="GO" id="GO:0030198">
    <property type="term" value="P:extracellular matrix organization"/>
    <property type="evidence" value="ECO:0007669"/>
    <property type="project" value="TreeGrafter"/>
</dbReference>
<dbReference type="GO" id="GO:0031012">
    <property type="term" value="C:extracellular matrix"/>
    <property type="evidence" value="ECO:0007669"/>
    <property type="project" value="TreeGrafter"/>
</dbReference>
<evidence type="ECO:0000313" key="4">
    <source>
        <dbReference type="Proteomes" id="UP000501128"/>
    </source>
</evidence>
<sequence length="184" mass="19652">MNTQHLRAAVLLFSLAITSATLTHAQSTLKASGVATGKTMLASAQGQADYTTVLKLLTASGLDKQANAAGQYTVFAPNNGAFDELGDATLQELLLPSSKSRLAKMLAYHVVKGRYTSDKLRDGQTLTNLTGQILVVHKQGDNITITDGRGTVADVIQRDVRATNGVIYTINKVLEKNLPQADIR</sequence>
<feature type="chain" id="PRO_5029521260" evidence="1">
    <location>
        <begin position="26"/>
        <end position="184"/>
    </location>
</feature>
<protein>
    <submittedName>
        <fullName evidence="3">Fasciclin domain-containing protein</fullName>
    </submittedName>
</protein>
<dbReference type="PANTHER" id="PTHR10900">
    <property type="entry name" value="PERIOSTIN-RELATED"/>
    <property type="match status" value="1"/>
</dbReference>
<dbReference type="GO" id="GO:0050839">
    <property type="term" value="F:cell adhesion molecule binding"/>
    <property type="evidence" value="ECO:0007669"/>
    <property type="project" value="TreeGrafter"/>
</dbReference>
<dbReference type="InterPro" id="IPR050904">
    <property type="entry name" value="Adhesion/Biosynth-related"/>
</dbReference>
<evidence type="ECO:0000256" key="1">
    <source>
        <dbReference type="SAM" id="SignalP"/>
    </source>
</evidence>
<dbReference type="Pfam" id="PF02469">
    <property type="entry name" value="Fasciclin"/>
    <property type="match status" value="1"/>
</dbReference>
<dbReference type="InterPro" id="IPR000782">
    <property type="entry name" value="FAS1_domain"/>
</dbReference>
<dbReference type="GO" id="GO:0007155">
    <property type="term" value="P:cell adhesion"/>
    <property type="evidence" value="ECO:0007669"/>
    <property type="project" value="TreeGrafter"/>
</dbReference>
<dbReference type="AlphaFoldDB" id="A0A7L5DJR1"/>
<keyword evidence="1" id="KW-0732">Signal</keyword>
<dbReference type="Proteomes" id="UP000501128">
    <property type="component" value="Chromosome"/>
</dbReference>
<evidence type="ECO:0000259" key="2">
    <source>
        <dbReference type="PROSITE" id="PS50213"/>
    </source>
</evidence>
<dbReference type="PROSITE" id="PS50213">
    <property type="entry name" value="FAS1"/>
    <property type="match status" value="1"/>
</dbReference>
<dbReference type="EMBL" id="CP051677">
    <property type="protein sequence ID" value="QJD77682.1"/>
    <property type="molecule type" value="Genomic_DNA"/>
</dbReference>